<organism evidence="9 10">
    <name type="scientific">Tunturiibacter empetritectus</name>
    <dbReference type="NCBI Taxonomy" id="3069691"/>
    <lineage>
        <taxon>Bacteria</taxon>
        <taxon>Pseudomonadati</taxon>
        <taxon>Acidobacteriota</taxon>
        <taxon>Terriglobia</taxon>
        <taxon>Terriglobales</taxon>
        <taxon>Acidobacteriaceae</taxon>
        <taxon>Tunturiibacter</taxon>
    </lineage>
</organism>
<dbReference type="EC" id="5.1.1.3" evidence="2 7"/>
<dbReference type="Gene3D" id="3.40.50.1860">
    <property type="match status" value="2"/>
</dbReference>
<evidence type="ECO:0000256" key="4">
    <source>
        <dbReference type="ARBA" id="ARBA00022984"/>
    </source>
</evidence>
<keyword evidence="4 7" id="KW-0573">Peptidoglycan synthesis</keyword>
<keyword evidence="3 7" id="KW-0133">Cell shape</keyword>
<dbReference type="InterPro" id="IPR004391">
    <property type="entry name" value="Glu_race"/>
</dbReference>
<dbReference type="Proteomes" id="UP000568106">
    <property type="component" value="Unassembled WGS sequence"/>
</dbReference>
<keyword evidence="10" id="KW-1185">Reference proteome</keyword>
<dbReference type="PROSITE" id="PS00924">
    <property type="entry name" value="ASP_GLU_RACEMASE_2"/>
    <property type="match status" value="1"/>
</dbReference>
<gene>
    <name evidence="7" type="primary">murI</name>
    <name evidence="9" type="ORF">HDF09_002546</name>
</gene>
<accession>A0A7W8MSH1</accession>
<dbReference type="EMBL" id="JACHDY010000003">
    <property type="protein sequence ID" value="MBB5317860.1"/>
    <property type="molecule type" value="Genomic_DNA"/>
</dbReference>
<evidence type="ECO:0000256" key="6">
    <source>
        <dbReference type="ARBA" id="ARBA00023316"/>
    </source>
</evidence>
<sequence>MTDSTAANPNTAKSLTIGVFDSGFGGLTVLRALLPLIPHAHYIFLGDTARLPYGSKSRETVARYAVSSAKFLHEQGADLLVIACNTATALALPDIQQALPIPVIGVVEPGAQAALATHASSHQDSLFRPQRDASSTQSKDSSFRPYPEQAKRVEGGVEKPASSPSTTQLTQPNHVLVLATQATVQSHAYTHALSALGLEASEKACPLLVPLVEEGWTNHPVTDEVLKIYLTEALAAAPATQTLLLGCTHYPLIEPAIHRILDAIGHPLTIIDSADATARATATLVAHHFPNLTPTVKPACTFYATDSIEKFQRLGSNFLGQPVTEVNLVDLGG</sequence>
<dbReference type="GO" id="GO:0008360">
    <property type="term" value="P:regulation of cell shape"/>
    <property type="evidence" value="ECO:0007669"/>
    <property type="project" value="UniProtKB-KW"/>
</dbReference>
<dbReference type="AlphaFoldDB" id="A0A7W8MSH1"/>
<dbReference type="GO" id="GO:0008881">
    <property type="term" value="F:glutamate racemase activity"/>
    <property type="evidence" value="ECO:0007669"/>
    <property type="project" value="UniProtKB-UniRule"/>
</dbReference>
<dbReference type="PANTHER" id="PTHR21198:SF2">
    <property type="entry name" value="GLUTAMATE RACEMASE"/>
    <property type="match status" value="1"/>
</dbReference>
<feature type="binding site" evidence="7">
    <location>
        <begin position="85"/>
        <end position="86"/>
    </location>
    <ligand>
        <name>substrate</name>
    </ligand>
</feature>
<evidence type="ECO:0000256" key="2">
    <source>
        <dbReference type="ARBA" id="ARBA00013090"/>
    </source>
</evidence>
<feature type="binding site" evidence="7">
    <location>
        <begin position="53"/>
        <end position="54"/>
    </location>
    <ligand>
        <name>substrate</name>
    </ligand>
</feature>
<feature type="binding site" evidence="7">
    <location>
        <begin position="21"/>
        <end position="22"/>
    </location>
    <ligand>
        <name>substrate</name>
    </ligand>
</feature>
<comment type="catalytic activity">
    <reaction evidence="1 7">
        <text>L-glutamate = D-glutamate</text>
        <dbReference type="Rhea" id="RHEA:12813"/>
        <dbReference type="ChEBI" id="CHEBI:29985"/>
        <dbReference type="ChEBI" id="CHEBI:29986"/>
        <dbReference type="EC" id="5.1.1.3"/>
    </reaction>
</comment>
<evidence type="ECO:0000313" key="9">
    <source>
        <dbReference type="EMBL" id="MBB5317860.1"/>
    </source>
</evidence>
<dbReference type="SUPFAM" id="SSF53681">
    <property type="entry name" value="Aspartate/glutamate racemase"/>
    <property type="match status" value="2"/>
</dbReference>
<name>A0A7W8MSH1_9BACT</name>
<dbReference type="InterPro" id="IPR001920">
    <property type="entry name" value="Asp/Glu_race"/>
</dbReference>
<dbReference type="PROSITE" id="PS00923">
    <property type="entry name" value="ASP_GLU_RACEMASE_1"/>
    <property type="match status" value="1"/>
</dbReference>
<evidence type="ECO:0000256" key="7">
    <source>
        <dbReference type="HAMAP-Rule" id="MF_00258"/>
    </source>
</evidence>
<dbReference type="PANTHER" id="PTHR21198">
    <property type="entry name" value="GLUTAMATE RACEMASE"/>
    <property type="match status" value="1"/>
</dbReference>
<proteinExistence type="inferred from homology"/>
<comment type="pathway">
    <text evidence="7">Cell wall biogenesis; peptidoglycan biosynthesis.</text>
</comment>
<dbReference type="UniPathway" id="UPA00219"/>
<comment type="function">
    <text evidence="7">Provides the (R)-glutamate required for cell wall biosynthesis.</text>
</comment>
<comment type="caution">
    <text evidence="9">The sequence shown here is derived from an EMBL/GenBank/DDBJ whole genome shotgun (WGS) entry which is preliminary data.</text>
</comment>
<feature type="binding site" evidence="7">
    <location>
        <begin position="248"/>
        <end position="249"/>
    </location>
    <ligand>
        <name>substrate</name>
    </ligand>
</feature>
<feature type="active site" description="Proton donor/acceptor" evidence="7">
    <location>
        <position position="247"/>
    </location>
</feature>
<dbReference type="InterPro" id="IPR033134">
    <property type="entry name" value="Asp/Glu_racemase_AS_2"/>
</dbReference>
<dbReference type="HAMAP" id="MF_00258">
    <property type="entry name" value="Glu_racemase"/>
    <property type="match status" value="1"/>
</dbReference>
<dbReference type="InterPro" id="IPR015942">
    <property type="entry name" value="Asp/Glu/hydantoin_racemase"/>
</dbReference>
<feature type="compositionally biased region" description="Polar residues" evidence="8">
    <location>
        <begin position="162"/>
        <end position="172"/>
    </location>
</feature>
<evidence type="ECO:0000256" key="5">
    <source>
        <dbReference type="ARBA" id="ARBA00023235"/>
    </source>
</evidence>
<keyword evidence="5 7" id="KW-0413">Isomerase</keyword>
<evidence type="ECO:0000256" key="3">
    <source>
        <dbReference type="ARBA" id="ARBA00022960"/>
    </source>
</evidence>
<protein>
    <recommendedName>
        <fullName evidence="2 7">Glutamate racemase</fullName>
        <ecNumber evidence="2 7">5.1.1.3</ecNumber>
    </recommendedName>
</protein>
<comment type="similarity">
    <text evidence="7">Belongs to the aspartate/glutamate racemases family.</text>
</comment>
<evidence type="ECO:0000313" key="10">
    <source>
        <dbReference type="Proteomes" id="UP000568106"/>
    </source>
</evidence>
<reference evidence="9" key="1">
    <citation type="submission" date="2020-08" db="EMBL/GenBank/DDBJ databases">
        <title>Genomic Encyclopedia of Type Strains, Phase IV (KMG-V): Genome sequencing to study the core and pangenomes of soil and plant-associated prokaryotes.</title>
        <authorList>
            <person name="Whitman W."/>
        </authorList>
    </citation>
    <scope>NUCLEOTIDE SEQUENCE [LARGE SCALE GENOMIC DNA]</scope>
    <source>
        <strain evidence="9">M8UP27</strain>
    </source>
</reference>
<dbReference type="GO" id="GO:0009252">
    <property type="term" value="P:peptidoglycan biosynthetic process"/>
    <property type="evidence" value="ECO:0007669"/>
    <property type="project" value="UniProtKB-UniRule"/>
</dbReference>
<dbReference type="Pfam" id="PF01177">
    <property type="entry name" value="Asp_Glu_race"/>
    <property type="match status" value="2"/>
</dbReference>
<keyword evidence="6 7" id="KW-0961">Cell wall biogenesis/degradation</keyword>
<feature type="active site" description="Proton donor/acceptor" evidence="7">
    <location>
        <position position="84"/>
    </location>
</feature>
<dbReference type="InterPro" id="IPR018187">
    <property type="entry name" value="Asp/Glu_racemase_AS_1"/>
</dbReference>
<feature type="region of interest" description="Disordered" evidence="8">
    <location>
        <begin position="118"/>
        <end position="172"/>
    </location>
</feature>
<dbReference type="GO" id="GO:0071555">
    <property type="term" value="P:cell wall organization"/>
    <property type="evidence" value="ECO:0007669"/>
    <property type="project" value="UniProtKB-KW"/>
</dbReference>
<evidence type="ECO:0000256" key="1">
    <source>
        <dbReference type="ARBA" id="ARBA00001602"/>
    </source>
</evidence>
<evidence type="ECO:0000256" key="8">
    <source>
        <dbReference type="SAM" id="MobiDB-lite"/>
    </source>
</evidence>